<feature type="domain" description="Gfd2/YDR514C-like C-terminal" evidence="1">
    <location>
        <begin position="163"/>
        <end position="301"/>
    </location>
</feature>
<dbReference type="InterPro" id="IPR036397">
    <property type="entry name" value="RNaseH_sf"/>
</dbReference>
<dbReference type="STRING" id="50429.A0A2B4RXK2"/>
<dbReference type="EMBL" id="LSMT01000293">
    <property type="protein sequence ID" value="PFX21058.1"/>
    <property type="molecule type" value="Genomic_DNA"/>
</dbReference>
<dbReference type="PANTHER" id="PTHR28083:SF1">
    <property type="entry name" value="GOOD FOR FULL DBP5 ACTIVITY PROTEIN 2"/>
    <property type="match status" value="1"/>
</dbReference>
<sequence length="492" mass="56759">MAEASSSSPAKPEKIALDLGHFHKYESIRIEWTKHFENNCFDEAHIVKGFFKTFHRTHKGFQFVVAELFDGTTHLVVRADDYQGIKEELERRTKKNLPKVSHVSGVKIKEERKSFPDFESHREFSMSLKSENDKIRQRRREEAKKHLNMLRDSLKSKPYPRVMAFDVETYEYDKVTVLEVGYVIAKIDKPEEQETFHYIIEENLHFSNKDFVPDNRERFKFGTSKRVSLVEAAEKFQKHIADIDFLVTHAGHNDEQYLAGCGISLKGKQIFDTQMLAMALLTGGPQTYSLKRLLGDLAIERRENAKKSVMELRALLQRKPNARAMAIDIETYENDHSKILEIGFVITSLASPEGNEQAYHFIIKEHLYMVNRDYVSDNRDKFRFGTSQRMSLAEAAGKFSQYIRDVDVLVTHSSGQEEEYLAKNGMSLEGKPMFDTQLLGLALLTDEKNLSVFGLKRLMNDLAIPYDEDILHNAGNDAHYTMKVFLALKKKV</sequence>
<comment type="caution">
    <text evidence="2">The sequence shown here is derived from an EMBL/GenBank/DDBJ whole genome shotgun (WGS) entry which is preliminary data.</text>
</comment>
<dbReference type="Pfam" id="PF21762">
    <property type="entry name" value="DEDDh_C"/>
    <property type="match status" value="2"/>
</dbReference>
<dbReference type="GO" id="GO:0005634">
    <property type="term" value="C:nucleus"/>
    <property type="evidence" value="ECO:0007669"/>
    <property type="project" value="TreeGrafter"/>
</dbReference>
<accession>A0A2B4RXK2</accession>
<keyword evidence="3" id="KW-1185">Reference proteome</keyword>
<dbReference type="Proteomes" id="UP000225706">
    <property type="component" value="Unassembled WGS sequence"/>
</dbReference>
<dbReference type="InterPro" id="IPR040151">
    <property type="entry name" value="Gfd2/YDR514C-like"/>
</dbReference>
<gene>
    <name evidence="2" type="primary">GFD2</name>
    <name evidence="2" type="ORF">AWC38_SpisGene14483</name>
</gene>
<dbReference type="SUPFAM" id="SSF53098">
    <property type="entry name" value="Ribonuclease H-like"/>
    <property type="match status" value="2"/>
</dbReference>
<dbReference type="PANTHER" id="PTHR28083">
    <property type="entry name" value="GOOD FOR FULL DBP5 ACTIVITY PROTEIN 2"/>
    <property type="match status" value="1"/>
</dbReference>
<evidence type="ECO:0000313" key="3">
    <source>
        <dbReference type="Proteomes" id="UP000225706"/>
    </source>
</evidence>
<protein>
    <submittedName>
        <fullName evidence="2">Good for full DBP5 activity protein 2</fullName>
    </submittedName>
</protein>
<evidence type="ECO:0000313" key="2">
    <source>
        <dbReference type="EMBL" id="PFX21058.1"/>
    </source>
</evidence>
<dbReference type="GO" id="GO:0003676">
    <property type="term" value="F:nucleic acid binding"/>
    <property type="evidence" value="ECO:0007669"/>
    <property type="project" value="InterPro"/>
</dbReference>
<evidence type="ECO:0000259" key="1">
    <source>
        <dbReference type="Pfam" id="PF21762"/>
    </source>
</evidence>
<dbReference type="AlphaFoldDB" id="A0A2B4RXK2"/>
<dbReference type="Gene3D" id="3.30.420.10">
    <property type="entry name" value="Ribonuclease H-like superfamily/Ribonuclease H"/>
    <property type="match status" value="2"/>
</dbReference>
<feature type="domain" description="Gfd2/YDR514C-like C-terminal" evidence="1">
    <location>
        <begin position="325"/>
        <end position="487"/>
    </location>
</feature>
<proteinExistence type="predicted"/>
<dbReference type="OrthoDB" id="5964050at2759"/>
<organism evidence="2 3">
    <name type="scientific">Stylophora pistillata</name>
    <name type="common">Smooth cauliflower coral</name>
    <dbReference type="NCBI Taxonomy" id="50429"/>
    <lineage>
        <taxon>Eukaryota</taxon>
        <taxon>Metazoa</taxon>
        <taxon>Cnidaria</taxon>
        <taxon>Anthozoa</taxon>
        <taxon>Hexacorallia</taxon>
        <taxon>Scleractinia</taxon>
        <taxon>Astrocoeniina</taxon>
        <taxon>Pocilloporidae</taxon>
        <taxon>Stylophora</taxon>
    </lineage>
</organism>
<dbReference type="InterPro" id="IPR048519">
    <property type="entry name" value="Gfd2/YDR514C-like_C"/>
</dbReference>
<dbReference type="InterPro" id="IPR012337">
    <property type="entry name" value="RNaseH-like_sf"/>
</dbReference>
<name>A0A2B4RXK2_STYPI</name>
<reference evidence="3" key="1">
    <citation type="journal article" date="2017" name="bioRxiv">
        <title>Comparative analysis of the genomes of Stylophora pistillata and Acropora digitifera provides evidence for extensive differences between species of corals.</title>
        <authorList>
            <person name="Voolstra C.R."/>
            <person name="Li Y."/>
            <person name="Liew Y.J."/>
            <person name="Baumgarten S."/>
            <person name="Zoccola D."/>
            <person name="Flot J.-F."/>
            <person name="Tambutte S."/>
            <person name="Allemand D."/>
            <person name="Aranda M."/>
        </authorList>
    </citation>
    <scope>NUCLEOTIDE SEQUENCE [LARGE SCALE GENOMIC DNA]</scope>
</reference>